<feature type="non-terminal residue" evidence="1">
    <location>
        <position position="19"/>
    </location>
</feature>
<dbReference type="AlphaFoldDB" id="A0A090LCU5"/>
<evidence type="ECO:0000313" key="2">
    <source>
        <dbReference type="WormBase" id="SRAE_2000000100"/>
    </source>
</evidence>
<accession>A0A090LCU5</accession>
<sequence length="19" mass="2409">NILVVFFIFWENIYLHLEV</sequence>
<gene>
    <name evidence="1 2" type="ORF">SRAE_2000000100</name>
</gene>
<accession>A0A7I5TU05</accession>
<dbReference type="WormBase" id="SRAE_2000000100">
    <property type="protein sequence ID" value="SRP03109"/>
    <property type="gene ID" value="WBGene00260190"/>
</dbReference>
<reference evidence="1" key="1">
    <citation type="submission" date="2014-09" db="EMBL/GenBank/DDBJ databases">
        <authorList>
            <person name="Martin A.A."/>
        </authorList>
    </citation>
    <scope>NUCLEOTIDE SEQUENCE</scope>
    <source>
        <strain evidence="1">ED321 Heterogonic</strain>
    </source>
</reference>
<organism evidence="1">
    <name type="scientific">Strongyloides ratti</name>
    <name type="common">Parasitic roundworm</name>
    <dbReference type="NCBI Taxonomy" id="34506"/>
    <lineage>
        <taxon>Eukaryota</taxon>
        <taxon>Metazoa</taxon>
        <taxon>Ecdysozoa</taxon>
        <taxon>Nematoda</taxon>
        <taxon>Chromadorea</taxon>
        <taxon>Rhabditida</taxon>
        <taxon>Tylenchina</taxon>
        <taxon>Panagrolaimomorpha</taxon>
        <taxon>Strongyloidoidea</taxon>
        <taxon>Strongyloididae</taxon>
        <taxon>Strongyloides</taxon>
    </lineage>
</organism>
<proteinExistence type="predicted"/>
<evidence type="ECO:0000313" key="1">
    <source>
        <dbReference type="EMBL" id="CEF65320.2"/>
    </source>
</evidence>
<protein>
    <submittedName>
        <fullName evidence="1">Uncharacterized protein</fullName>
    </submittedName>
</protein>
<feature type="non-terminal residue" evidence="1">
    <location>
        <position position="1"/>
    </location>
</feature>
<dbReference type="EMBL" id="LN609529">
    <property type="protein sequence ID" value="CEF65320.2"/>
    <property type="molecule type" value="Genomic_DNA"/>
</dbReference>
<name>A0A090LCU5_STRRB</name>